<dbReference type="SUPFAM" id="SSF55486">
    <property type="entry name" value="Metalloproteases ('zincins'), catalytic domain"/>
    <property type="match status" value="1"/>
</dbReference>
<evidence type="ECO:0000259" key="1">
    <source>
        <dbReference type="SMART" id="SM00235"/>
    </source>
</evidence>
<feature type="domain" description="Peptidase metallopeptidase" evidence="1">
    <location>
        <begin position="39"/>
        <end position="172"/>
    </location>
</feature>
<organism evidence="2 3">
    <name type="scientific">Cupriavidus pauculus</name>
    <dbReference type="NCBI Taxonomy" id="82633"/>
    <lineage>
        <taxon>Bacteria</taxon>
        <taxon>Pseudomonadati</taxon>
        <taxon>Pseudomonadota</taxon>
        <taxon>Betaproteobacteria</taxon>
        <taxon>Burkholderiales</taxon>
        <taxon>Burkholderiaceae</taxon>
        <taxon>Cupriavidus</taxon>
    </lineage>
</organism>
<dbReference type="RefSeq" id="WP_150375298.1">
    <property type="nucleotide sequence ID" value="NZ_CP044067.1"/>
</dbReference>
<sequence>MTAEYTQKPLCSTPRRFPVTPMSEAARNDTDRRAAILTSGTKWANGTILHYCFFGGDSRYAVPKEQADVIRAAFDSWKATGIGLEFREVDQLGDAEVRIGFSLADGVSQSAVGRDVLRMRRDEPTTVYGWDLTTPYGNGTALHELGHVLGMEHEHQNPFTGIQWNEDKVYASLGRPPNSWSREKTFFNILRKLDPHDVQGSSWDPDSIMEYEFEAGLIAVPAKYQTGLVPSGTLSGPDKTWVQQWYPAGASPDRVLEPFDSATVHLGAGQQADFVIRPTESRKYTISTKGASDALLVLFEQADGEPRYLTADDDSGEERNASITHKLFKGRSYVLRMRVNYPGDSSAVAVLMI</sequence>
<dbReference type="GO" id="GO:0008237">
    <property type="term" value="F:metallopeptidase activity"/>
    <property type="evidence" value="ECO:0007669"/>
    <property type="project" value="InterPro"/>
</dbReference>
<reference evidence="2 3" key="1">
    <citation type="submission" date="2019-09" db="EMBL/GenBank/DDBJ databases">
        <title>FDA dAtabase for Regulatory Grade micrObial Sequences (FDA-ARGOS): Supporting development and validation of Infectious Disease Dx tests.</title>
        <authorList>
            <person name="Sciortino C."/>
            <person name="Tallon L."/>
            <person name="Sadzewicz L."/>
            <person name="Vavikolanu K."/>
            <person name="Mehta A."/>
            <person name="Aluvathingal J."/>
            <person name="Nadendla S."/>
            <person name="Nandy P."/>
            <person name="Geyer C."/>
            <person name="Yan Y."/>
            <person name="Sichtig H."/>
        </authorList>
    </citation>
    <scope>NUCLEOTIDE SEQUENCE [LARGE SCALE GENOMIC DNA]</scope>
    <source>
        <strain evidence="2 3">FDAARGOS_664</strain>
    </source>
</reference>
<proteinExistence type="predicted"/>
<dbReference type="GO" id="GO:0006508">
    <property type="term" value="P:proteolysis"/>
    <property type="evidence" value="ECO:0007669"/>
    <property type="project" value="InterPro"/>
</dbReference>
<dbReference type="InterPro" id="IPR006026">
    <property type="entry name" value="Peptidase_Metallo"/>
</dbReference>
<gene>
    <name evidence="2" type="ORF">FOB72_24750</name>
</gene>
<dbReference type="GO" id="GO:0008270">
    <property type="term" value="F:zinc ion binding"/>
    <property type="evidence" value="ECO:0007669"/>
    <property type="project" value="InterPro"/>
</dbReference>
<evidence type="ECO:0000313" key="3">
    <source>
        <dbReference type="Proteomes" id="UP000322822"/>
    </source>
</evidence>
<dbReference type="EMBL" id="CP044067">
    <property type="protein sequence ID" value="QET05241.1"/>
    <property type="molecule type" value="Genomic_DNA"/>
</dbReference>
<dbReference type="Gene3D" id="3.40.390.10">
    <property type="entry name" value="Collagenase (Catalytic Domain)"/>
    <property type="match status" value="1"/>
</dbReference>
<evidence type="ECO:0000313" key="2">
    <source>
        <dbReference type="EMBL" id="QET05241.1"/>
    </source>
</evidence>
<dbReference type="SMART" id="SM00235">
    <property type="entry name" value="ZnMc"/>
    <property type="match status" value="1"/>
</dbReference>
<protein>
    <recommendedName>
        <fullName evidence="1">Peptidase metallopeptidase domain-containing protein</fullName>
    </recommendedName>
</protein>
<name>A0A5P2HAW2_9BURK</name>
<dbReference type="AlphaFoldDB" id="A0A5P2HAW2"/>
<dbReference type="Proteomes" id="UP000322822">
    <property type="component" value="Chromosome 2"/>
</dbReference>
<dbReference type="InterPro" id="IPR024079">
    <property type="entry name" value="MetalloPept_cat_dom_sf"/>
</dbReference>
<accession>A0A5P2HAW2</accession>
<dbReference type="OrthoDB" id="3669864at2"/>